<gene>
    <name evidence="2" type="ORF">CYY_009595</name>
</gene>
<dbReference type="EMBL" id="AJWJ01000753">
    <property type="protein sequence ID" value="KAF2069084.1"/>
    <property type="molecule type" value="Genomic_DNA"/>
</dbReference>
<keyword evidence="1" id="KW-0472">Membrane</keyword>
<feature type="transmembrane region" description="Helical" evidence="1">
    <location>
        <begin position="233"/>
        <end position="256"/>
    </location>
</feature>
<feature type="transmembrane region" description="Helical" evidence="1">
    <location>
        <begin position="172"/>
        <end position="194"/>
    </location>
</feature>
<organism evidence="2 3">
    <name type="scientific">Polysphondylium violaceum</name>
    <dbReference type="NCBI Taxonomy" id="133409"/>
    <lineage>
        <taxon>Eukaryota</taxon>
        <taxon>Amoebozoa</taxon>
        <taxon>Evosea</taxon>
        <taxon>Eumycetozoa</taxon>
        <taxon>Dictyostelia</taxon>
        <taxon>Dictyosteliales</taxon>
        <taxon>Dictyosteliaceae</taxon>
        <taxon>Polysphondylium</taxon>
    </lineage>
</organism>
<dbReference type="AlphaFoldDB" id="A0A8J4PL34"/>
<reference evidence="2" key="1">
    <citation type="submission" date="2020-01" db="EMBL/GenBank/DDBJ databases">
        <title>Development of genomics and gene disruption for Polysphondylium violaceum indicates a role for the polyketide synthase stlB in stalk morphogenesis.</title>
        <authorList>
            <person name="Narita B."/>
            <person name="Kawabe Y."/>
            <person name="Kin K."/>
            <person name="Saito T."/>
            <person name="Gibbs R."/>
            <person name="Kuspa A."/>
            <person name="Muzny D."/>
            <person name="Queller D."/>
            <person name="Richards S."/>
            <person name="Strassman J."/>
            <person name="Sucgang R."/>
            <person name="Worley K."/>
            <person name="Schaap P."/>
        </authorList>
    </citation>
    <scope>NUCLEOTIDE SEQUENCE</scope>
    <source>
        <strain evidence="2">QSvi11</strain>
    </source>
</reference>
<keyword evidence="1" id="KW-1133">Transmembrane helix</keyword>
<name>A0A8J4PL34_9MYCE</name>
<keyword evidence="3" id="KW-1185">Reference proteome</keyword>
<evidence type="ECO:0000256" key="1">
    <source>
        <dbReference type="SAM" id="Phobius"/>
    </source>
</evidence>
<evidence type="ECO:0000313" key="3">
    <source>
        <dbReference type="Proteomes" id="UP000695562"/>
    </source>
</evidence>
<sequence length="437" mass="48139">MTISRINHPEDIPNIFGALKILSHDTIEKEQSNLVARPEADCLSADNDTPTEHEVAPCKTPQILTTKENRAAYQTNNWAKINEIAQTSEKALKPLYSNIASKGDDAWTKVKSSNGNEFCMTWNDEAAIWAYTESITPSNEAQLTENPKTTYQAVVQIGTYVKSKTILGLHSYNFGIASLIGTSIASLLVARTISTFIAEGLGFTTASFAARMTSIAARIGIRNTVFRIAARALSALGSCILFAVVFVGISLLWDWLNRLYTVQIQILNWDNSDWTVGEHYESNAKIPGDEAYGPDFNKKIPKMVSAGSVVTPPDFGPIKTLDSICYYALIVYQNNSTFMEGCDAVINVKCSDYTDSQNQGFTYGISVPRFKDNKHAISNGIHNGQSFIKDESQWKSEKGVSTHWNGKQITASLKDLSGAKDNFYDVIININNKPVGN</sequence>
<keyword evidence="1" id="KW-0812">Transmembrane</keyword>
<accession>A0A8J4PL34</accession>
<protein>
    <submittedName>
        <fullName evidence="2">Uncharacterized protein</fullName>
    </submittedName>
</protein>
<feature type="transmembrane region" description="Helical" evidence="1">
    <location>
        <begin position="200"/>
        <end position="221"/>
    </location>
</feature>
<dbReference type="Proteomes" id="UP000695562">
    <property type="component" value="Unassembled WGS sequence"/>
</dbReference>
<proteinExistence type="predicted"/>
<comment type="caution">
    <text evidence="2">The sequence shown here is derived from an EMBL/GenBank/DDBJ whole genome shotgun (WGS) entry which is preliminary data.</text>
</comment>
<evidence type="ECO:0000313" key="2">
    <source>
        <dbReference type="EMBL" id="KAF2069084.1"/>
    </source>
</evidence>